<dbReference type="Proteomes" id="UP001190700">
    <property type="component" value="Unassembled WGS sequence"/>
</dbReference>
<gene>
    <name evidence="6" type="ORF">CYMTET_27754</name>
</gene>
<dbReference type="GO" id="GO:0006396">
    <property type="term" value="P:RNA processing"/>
    <property type="evidence" value="ECO:0007669"/>
    <property type="project" value="InterPro"/>
</dbReference>
<name>A0AAE0FPA6_9CHLO</name>
<feature type="binding site" evidence="4">
    <location>
        <position position="113"/>
    </location>
    <ligand>
        <name>S-adenosyl-L-methionine</name>
        <dbReference type="ChEBI" id="CHEBI:59789"/>
    </ligand>
</feature>
<sequence length="190" mass="20487">VNTAAAEVLYHLVGDWAQCDAKTLLFDVCCGTGTIGLTLARRVARVVGIDIVEEAITDAKANAHMNGIENAEFVAGKAEETLPGLLEDFCKKLPSSAEDAGAAEYNNVVAIVDPPRAGLHKKVLNALRRNEHLNRLVYVSCNPATLVENALKLCTPIDKIPAFRPVKAVAVDLFPHTAHCEAVMLFERQS</sequence>
<evidence type="ECO:0000313" key="6">
    <source>
        <dbReference type="EMBL" id="KAK3263439.1"/>
    </source>
</evidence>
<feature type="binding site" evidence="4">
    <location>
        <position position="50"/>
    </location>
    <ligand>
        <name>S-adenosyl-L-methionine</name>
        <dbReference type="ChEBI" id="CHEBI:59789"/>
    </ligand>
</feature>
<protein>
    <recommendedName>
        <fullName evidence="8">RNA methyltransferase</fullName>
    </recommendedName>
</protein>
<evidence type="ECO:0000256" key="3">
    <source>
        <dbReference type="ARBA" id="ARBA00022691"/>
    </source>
</evidence>
<evidence type="ECO:0000256" key="5">
    <source>
        <dbReference type="PROSITE-ProRule" id="PRU10015"/>
    </source>
</evidence>
<comment type="caution">
    <text evidence="6">The sequence shown here is derived from an EMBL/GenBank/DDBJ whole genome shotgun (WGS) entry which is preliminary data.</text>
</comment>
<dbReference type="AlphaFoldDB" id="A0AAE0FPA6"/>
<dbReference type="CDD" id="cd02440">
    <property type="entry name" value="AdoMet_MTases"/>
    <property type="match status" value="1"/>
</dbReference>
<keyword evidence="7" id="KW-1185">Reference proteome</keyword>
<dbReference type="GO" id="GO:0003723">
    <property type="term" value="F:RNA binding"/>
    <property type="evidence" value="ECO:0007669"/>
    <property type="project" value="TreeGrafter"/>
</dbReference>
<comment type="similarity">
    <text evidence="4">Belongs to the class I-like SAM-binding methyltransferase superfamily. RNA M5U methyltransferase family.</text>
</comment>
<accession>A0AAE0FPA6</accession>
<dbReference type="PROSITE" id="PS01230">
    <property type="entry name" value="TRMA_1"/>
    <property type="match status" value="1"/>
</dbReference>
<evidence type="ECO:0000256" key="1">
    <source>
        <dbReference type="ARBA" id="ARBA00022603"/>
    </source>
</evidence>
<dbReference type="PANTHER" id="PTHR45904:SF2">
    <property type="entry name" value="TRNA (URACIL-5-)-METHYLTRANSFERASE HOMOLOG A"/>
    <property type="match status" value="1"/>
</dbReference>
<dbReference type="SUPFAM" id="SSF53335">
    <property type="entry name" value="S-adenosyl-L-methionine-dependent methyltransferases"/>
    <property type="match status" value="1"/>
</dbReference>
<dbReference type="PANTHER" id="PTHR45904">
    <property type="entry name" value="TRNA (URACIL-5-)-METHYLTRANSFERASE"/>
    <property type="match status" value="1"/>
</dbReference>
<keyword evidence="2 4" id="KW-0808">Transferase</keyword>
<dbReference type="PROSITE" id="PS51687">
    <property type="entry name" value="SAM_MT_RNA_M5U"/>
    <property type="match status" value="1"/>
</dbReference>
<feature type="active site" description="Nucleophile" evidence="4">
    <location>
        <position position="141"/>
    </location>
</feature>
<dbReference type="InterPro" id="IPR010280">
    <property type="entry name" value="U5_MeTrfase_fam"/>
</dbReference>
<dbReference type="InterPro" id="IPR029063">
    <property type="entry name" value="SAM-dependent_MTases_sf"/>
</dbReference>
<dbReference type="InterPro" id="IPR030390">
    <property type="entry name" value="MeTrfase_TrmA_AS"/>
</dbReference>
<reference evidence="6 7" key="1">
    <citation type="journal article" date="2015" name="Genome Biol. Evol.">
        <title>Comparative Genomics of a Bacterivorous Green Alga Reveals Evolutionary Causalities and Consequences of Phago-Mixotrophic Mode of Nutrition.</title>
        <authorList>
            <person name="Burns J.A."/>
            <person name="Paasch A."/>
            <person name="Narechania A."/>
            <person name="Kim E."/>
        </authorList>
    </citation>
    <scope>NUCLEOTIDE SEQUENCE [LARGE SCALE GENOMIC DNA]</scope>
    <source>
        <strain evidence="6 7">PLY_AMNH</strain>
    </source>
</reference>
<dbReference type="Gene3D" id="3.40.50.150">
    <property type="entry name" value="Vaccinia Virus protein VP39"/>
    <property type="match status" value="1"/>
</dbReference>
<dbReference type="InterPro" id="IPR045850">
    <property type="entry name" value="TRM2_met"/>
</dbReference>
<comment type="caution">
    <text evidence="4">Lacks conserved residue(s) required for the propagation of feature annotation.</text>
</comment>
<evidence type="ECO:0000256" key="4">
    <source>
        <dbReference type="PROSITE-ProRule" id="PRU01024"/>
    </source>
</evidence>
<feature type="active site" evidence="5">
    <location>
        <position position="141"/>
    </location>
</feature>
<keyword evidence="1 4" id="KW-0489">Methyltransferase</keyword>
<evidence type="ECO:0000256" key="2">
    <source>
        <dbReference type="ARBA" id="ARBA00022679"/>
    </source>
</evidence>
<keyword evidence="3 4" id="KW-0949">S-adenosyl-L-methionine</keyword>
<dbReference type="GO" id="GO:0032259">
    <property type="term" value="P:methylation"/>
    <property type="evidence" value="ECO:0007669"/>
    <property type="project" value="UniProtKB-KW"/>
</dbReference>
<dbReference type="GO" id="GO:0008173">
    <property type="term" value="F:RNA methyltransferase activity"/>
    <property type="evidence" value="ECO:0007669"/>
    <property type="project" value="InterPro"/>
</dbReference>
<dbReference type="Pfam" id="PF05958">
    <property type="entry name" value="tRNA_U5-meth_tr"/>
    <property type="match status" value="1"/>
</dbReference>
<feature type="non-terminal residue" evidence="6">
    <location>
        <position position="1"/>
    </location>
</feature>
<evidence type="ECO:0008006" key="8">
    <source>
        <dbReference type="Google" id="ProtNLM"/>
    </source>
</evidence>
<proteinExistence type="inferred from homology"/>
<evidence type="ECO:0000313" key="7">
    <source>
        <dbReference type="Proteomes" id="UP001190700"/>
    </source>
</evidence>
<organism evidence="6 7">
    <name type="scientific">Cymbomonas tetramitiformis</name>
    <dbReference type="NCBI Taxonomy" id="36881"/>
    <lineage>
        <taxon>Eukaryota</taxon>
        <taxon>Viridiplantae</taxon>
        <taxon>Chlorophyta</taxon>
        <taxon>Pyramimonadophyceae</taxon>
        <taxon>Pyramimonadales</taxon>
        <taxon>Pyramimonadaceae</taxon>
        <taxon>Cymbomonas</taxon>
    </lineage>
</organism>
<dbReference type="EMBL" id="LGRX02015447">
    <property type="protein sequence ID" value="KAK3263439.1"/>
    <property type="molecule type" value="Genomic_DNA"/>
</dbReference>